<feature type="compositionally biased region" description="Basic and acidic residues" evidence="1">
    <location>
        <begin position="412"/>
        <end position="424"/>
    </location>
</feature>
<evidence type="ECO:0000313" key="3">
    <source>
        <dbReference type="EMBL" id="CAG9120594.1"/>
    </source>
</evidence>
<feature type="compositionally biased region" description="Basic and acidic residues" evidence="1">
    <location>
        <begin position="214"/>
        <end position="225"/>
    </location>
</feature>
<feature type="region of interest" description="Disordered" evidence="1">
    <location>
        <begin position="31"/>
        <end position="53"/>
    </location>
</feature>
<feature type="region of interest" description="Disordered" evidence="1">
    <location>
        <begin position="181"/>
        <end position="493"/>
    </location>
</feature>
<evidence type="ECO:0000256" key="1">
    <source>
        <dbReference type="SAM" id="MobiDB-lite"/>
    </source>
</evidence>
<gene>
    <name evidence="3" type="ORF">PLXY2_LOCUS7185</name>
</gene>
<feature type="compositionally biased region" description="Basic and acidic residues" evidence="1">
    <location>
        <begin position="187"/>
        <end position="208"/>
    </location>
</feature>
<proteinExistence type="predicted"/>
<feature type="transmembrane region" description="Helical" evidence="2">
    <location>
        <begin position="71"/>
        <end position="89"/>
    </location>
</feature>
<reference evidence="3" key="1">
    <citation type="submission" date="2020-11" db="EMBL/GenBank/DDBJ databases">
        <authorList>
            <person name="Whiteford S."/>
        </authorList>
    </citation>
    <scope>NUCLEOTIDE SEQUENCE</scope>
</reference>
<feature type="compositionally biased region" description="Polar residues" evidence="1">
    <location>
        <begin position="312"/>
        <end position="321"/>
    </location>
</feature>
<keyword evidence="2" id="KW-0472">Membrane</keyword>
<evidence type="ECO:0000313" key="4">
    <source>
        <dbReference type="Proteomes" id="UP000653454"/>
    </source>
</evidence>
<feature type="compositionally biased region" description="Acidic residues" evidence="1">
    <location>
        <begin position="291"/>
        <end position="304"/>
    </location>
</feature>
<keyword evidence="2" id="KW-1133">Transmembrane helix</keyword>
<feature type="compositionally biased region" description="Basic and acidic residues" evidence="1">
    <location>
        <begin position="234"/>
        <end position="243"/>
    </location>
</feature>
<keyword evidence="4" id="KW-1185">Reference proteome</keyword>
<feature type="compositionally biased region" description="Basic and acidic residues" evidence="1">
    <location>
        <begin position="380"/>
        <end position="401"/>
    </location>
</feature>
<evidence type="ECO:0000256" key="2">
    <source>
        <dbReference type="SAM" id="Phobius"/>
    </source>
</evidence>
<feature type="compositionally biased region" description="Low complexity" evidence="1">
    <location>
        <begin position="39"/>
        <end position="49"/>
    </location>
</feature>
<organism evidence="3 4">
    <name type="scientific">Plutella xylostella</name>
    <name type="common">Diamondback moth</name>
    <name type="synonym">Plutella maculipennis</name>
    <dbReference type="NCBI Taxonomy" id="51655"/>
    <lineage>
        <taxon>Eukaryota</taxon>
        <taxon>Metazoa</taxon>
        <taxon>Ecdysozoa</taxon>
        <taxon>Arthropoda</taxon>
        <taxon>Hexapoda</taxon>
        <taxon>Insecta</taxon>
        <taxon>Pterygota</taxon>
        <taxon>Neoptera</taxon>
        <taxon>Endopterygota</taxon>
        <taxon>Lepidoptera</taxon>
        <taxon>Glossata</taxon>
        <taxon>Ditrysia</taxon>
        <taxon>Yponomeutoidea</taxon>
        <taxon>Plutellidae</taxon>
        <taxon>Plutella</taxon>
    </lineage>
</organism>
<feature type="compositionally biased region" description="Basic and acidic residues" evidence="1">
    <location>
        <begin position="323"/>
        <end position="337"/>
    </location>
</feature>
<sequence length="516" mass="55450">MSTHSGQCISARAISEILDKIQKEACTTGCGAQSPPRMSPHGSPGDSGPASPPCELDSKCDYGGPLASLNHLVYLSIVVGIVIVLFVFFHEHIKRVGRGVRDACLGSCRQHCLPPGADGTQRPAADCACAACPCYHVLRIKRLFGSVPAIQVSTSGAQSPAPGVKSQYHAKCQDSTVKGQTGPCNVDADKKKDDQNPKTDQKKTESTDQKAPLKIKEGPPTDTKKGAPCIATDCKLDKPKTPDKTPGVSPSPSTKDTKPKPEILCKKDNKDEIPQKQEGACESCAKKDQFESLEEDEDDGSEEEISTHTETDSNAGDSLSPKSFKDNVQEKEKDQENKVNTSPSSSYSSSHKKPTVFQRKVTKSDKFCIPSPQTSSNDFKNNKTESKSPPEVLKRVSDKKSNLSSQNAPGKILDKDKSDEDNKKISTNTKEQINGPGVGVKSSFIPVKIKDVPAQGTDESSSESRPSTTSTDDERETKSILPPSTDEKETKPVTVRSACATCINKGEACVKTCPNR</sequence>
<feature type="compositionally biased region" description="Basic and acidic residues" evidence="1">
    <location>
        <begin position="255"/>
        <end position="275"/>
    </location>
</feature>
<feature type="compositionally biased region" description="Low complexity" evidence="1">
    <location>
        <begin position="457"/>
        <end position="470"/>
    </location>
</feature>
<feature type="compositionally biased region" description="Low complexity" evidence="1">
    <location>
        <begin position="244"/>
        <end position="254"/>
    </location>
</feature>
<dbReference type="EMBL" id="CAJHNJ030000024">
    <property type="protein sequence ID" value="CAG9120594.1"/>
    <property type="molecule type" value="Genomic_DNA"/>
</dbReference>
<dbReference type="Proteomes" id="UP000653454">
    <property type="component" value="Unassembled WGS sequence"/>
</dbReference>
<keyword evidence="2" id="KW-0812">Transmembrane</keyword>
<accession>A0A8S4EY33</accession>
<comment type="caution">
    <text evidence="3">The sequence shown here is derived from an EMBL/GenBank/DDBJ whole genome shotgun (WGS) entry which is preliminary data.</text>
</comment>
<name>A0A8S4EY33_PLUXY</name>
<protein>
    <submittedName>
        <fullName evidence="3">(diamondback moth) hypothetical protein</fullName>
    </submittedName>
</protein>
<dbReference type="AlphaFoldDB" id="A0A8S4EY33"/>